<evidence type="ECO:0000256" key="2">
    <source>
        <dbReference type="SAM" id="SignalP"/>
    </source>
</evidence>
<dbReference type="PANTHER" id="PTHR11362">
    <property type="entry name" value="PHOSPHATIDYLETHANOLAMINE-BINDING PROTEIN"/>
    <property type="match status" value="1"/>
</dbReference>
<dbReference type="Gene3D" id="3.90.280.10">
    <property type="entry name" value="PEBP-like"/>
    <property type="match status" value="1"/>
</dbReference>
<dbReference type="GO" id="GO:0030414">
    <property type="term" value="F:peptidase inhibitor activity"/>
    <property type="evidence" value="ECO:0007669"/>
    <property type="project" value="TreeGrafter"/>
</dbReference>
<gene>
    <name evidence="3" type="ORF">CC78DRAFT_270570</name>
</gene>
<accession>A0A9P4K7H7</accession>
<dbReference type="GO" id="GO:0030162">
    <property type="term" value="P:regulation of proteolysis"/>
    <property type="evidence" value="ECO:0007669"/>
    <property type="project" value="TreeGrafter"/>
</dbReference>
<dbReference type="InterPro" id="IPR008914">
    <property type="entry name" value="PEBP"/>
</dbReference>
<feature type="region of interest" description="Disordered" evidence="1">
    <location>
        <begin position="210"/>
        <end position="236"/>
    </location>
</feature>
<protein>
    <submittedName>
        <fullName evidence="3">PEBP-like protein</fullName>
    </submittedName>
</protein>
<sequence>MLGKNLLSVGVTLGLVGSVSTQAAPGFPIQASQTLGVTFGENEVSPPGEQLPRAGMYLPGSSPSEFISCAPCEHLTNRNVDTANPPNVTTPVFTSRGRAVLFMVDSDVPRNGTRVQLLHWLVTNATLGDNGTLNVPSPGEAPYLQPSPPVGDVPHAYTFMLFSQPENFTIPAQFNAVLESRVGFNMSGFVEAAKLYDPLAANYIRVQNVTGTPTTTFPPPRPTNGSTPTGSPTPLPFPGSGVALGLGAGKLLWVGMGTAVVAGVMGFVL</sequence>
<feature type="chain" id="PRO_5040402440" evidence="2">
    <location>
        <begin position="22"/>
        <end position="269"/>
    </location>
</feature>
<name>A0A9P4K7H7_9PLEO</name>
<dbReference type="InterPro" id="IPR036610">
    <property type="entry name" value="PEBP-like_sf"/>
</dbReference>
<dbReference type="InterPro" id="IPR035810">
    <property type="entry name" value="PEBP_euk"/>
</dbReference>
<organism evidence="3 4">
    <name type="scientific">Lojkania enalia</name>
    <dbReference type="NCBI Taxonomy" id="147567"/>
    <lineage>
        <taxon>Eukaryota</taxon>
        <taxon>Fungi</taxon>
        <taxon>Dikarya</taxon>
        <taxon>Ascomycota</taxon>
        <taxon>Pezizomycotina</taxon>
        <taxon>Dothideomycetes</taxon>
        <taxon>Pleosporomycetidae</taxon>
        <taxon>Pleosporales</taxon>
        <taxon>Pleosporales incertae sedis</taxon>
        <taxon>Lojkania</taxon>
    </lineage>
</organism>
<dbReference type="GO" id="GO:0046578">
    <property type="term" value="P:regulation of Ras protein signal transduction"/>
    <property type="evidence" value="ECO:0007669"/>
    <property type="project" value="TreeGrafter"/>
</dbReference>
<evidence type="ECO:0000313" key="4">
    <source>
        <dbReference type="Proteomes" id="UP000800093"/>
    </source>
</evidence>
<dbReference type="OrthoDB" id="2506647at2759"/>
<comment type="caution">
    <text evidence="3">The sequence shown here is derived from an EMBL/GenBank/DDBJ whole genome shotgun (WGS) entry which is preliminary data.</text>
</comment>
<keyword evidence="2" id="KW-0732">Signal</keyword>
<reference evidence="4" key="1">
    <citation type="journal article" date="2020" name="Stud. Mycol.">
        <title>101 Dothideomycetes genomes: A test case for predicting lifestyles and emergence of pathogens.</title>
        <authorList>
            <person name="Haridas S."/>
            <person name="Albert R."/>
            <person name="Binder M."/>
            <person name="Bloem J."/>
            <person name="LaButti K."/>
            <person name="Salamov A."/>
            <person name="Andreopoulos B."/>
            <person name="Baker S."/>
            <person name="Barry K."/>
            <person name="Bills G."/>
            <person name="Bluhm B."/>
            <person name="Cannon C."/>
            <person name="Castanera R."/>
            <person name="Culley D."/>
            <person name="Daum C."/>
            <person name="Ezra D."/>
            <person name="Gonzalez J."/>
            <person name="Henrissat B."/>
            <person name="Kuo A."/>
            <person name="Liang C."/>
            <person name="Lipzen A."/>
            <person name="Lutzoni F."/>
            <person name="Magnuson J."/>
            <person name="Mondo S."/>
            <person name="Nolan M."/>
            <person name="Ohm R."/>
            <person name="Pangilinan J."/>
            <person name="Park H.-J."/>
            <person name="Ramirez L."/>
            <person name="Alfaro M."/>
            <person name="Sun H."/>
            <person name="Tritt A."/>
            <person name="Yoshinaga Y."/>
            <person name="Zwiers L.-H."/>
            <person name="Turgeon B."/>
            <person name="Goodwin S."/>
            <person name="Spatafora J."/>
            <person name="Crous P."/>
            <person name="Grigoriev I."/>
        </authorList>
    </citation>
    <scope>NUCLEOTIDE SEQUENCE [LARGE SCALE GENOMIC DNA]</scope>
    <source>
        <strain evidence="4">CBS 304.66</strain>
    </source>
</reference>
<proteinExistence type="predicted"/>
<dbReference type="Pfam" id="PF01161">
    <property type="entry name" value="PBP"/>
    <property type="match status" value="1"/>
</dbReference>
<dbReference type="CDD" id="cd00866">
    <property type="entry name" value="PEBP_euk"/>
    <property type="match status" value="1"/>
</dbReference>
<keyword evidence="4" id="KW-1185">Reference proteome</keyword>
<dbReference type="SUPFAM" id="SSF49777">
    <property type="entry name" value="PEBP-like"/>
    <property type="match status" value="1"/>
</dbReference>
<dbReference type="PANTHER" id="PTHR11362:SF148">
    <property type="entry name" value="CARBOXYPEPTIDASE Y INHIBITOR"/>
    <property type="match status" value="1"/>
</dbReference>
<dbReference type="AlphaFoldDB" id="A0A9P4K7H7"/>
<evidence type="ECO:0000313" key="3">
    <source>
        <dbReference type="EMBL" id="KAF2263491.1"/>
    </source>
</evidence>
<evidence type="ECO:0000256" key="1">
    <source>
        <dbReference type="SAM" id="MobiDB-lite"/>
    </source>
</evidence>
<dbReference type="GO" id="GO:0005543">
    <property type="term" value="F:phospholipid binding"/>
    <property type="evidence" value="ECO:0007669"/>
    <property type="project" value="TreeGrafter"/>
</dbReference>
<dbReference type="EMBL" id="ML986625">
    <property type="protein sequence ID" value="KAF2263491.1"/>
    <property type="molecule type" value="Genomic_DNA"/>
</dbReference>
<feature type="signal peptide" evidence="2">
    <location>
        <begin position="1"/>
        <end position="21"/>
    </location>
</feature>
<dbReference type="Proteomes" id="UP000800093">
    <property type="component" value="Unassembled WGS sequence"/>
</dbReference>